<accession>A0AAN8YT22</accession>
<sequence>MDKSWIGKPQTSNEYLLGLDKFLDFAFRNGAIEDTIRCPCPICQFSKWKTRVEVQDHLICKPFPHNYVTWNIHSEKKVLESSGDRAATQGTFHLENPIETMINDAFG</sequence>
<evidence type="ECO:0000313" key="2">
    <source>
        <dbReference type="EMBL" id="KAK6803417.1"/>
    </source>
</evidence>
<evidence type="ECO:0000313" key="3">
    <source>
        <dbReference type="Proteomes" id="UP001371456"/>
    </source>
</evidence>
<reference evidence="2 3" key="1">
    <citation type="submission" date="2024-02" db="EMBL/GenBank/DDBJ databases">
        <title>de novo genome assembly of Solanum bulbocastanum strain 11H21.</title>
        <authorList>
            <person name="Hosaka A.J."/>
        </authorList>
    </citation>
    <scope>NUCLEOTIDE SEQUENCE [LARGE SCALE GENOMIC DNA]</scope>
    <source>
        <tissue evidence="2">Young leaves</tissue>
    </source>
</reference>
<gene>
    <name evidence="2" type="ORF">RDI58_001201</name>
</gene>
<feature type="domain" description="Transposase-associated" evidence="1">
    <location>
        <begin position="3"/>
        <end position="75"/>
    </location>
</feature>
<protein>
    <recommendedName>
        <fullName evidence="1">Transposase-associated domain-containing protein</fullName>
    </recommendedName>
</protein>
<keyword evidence="3" id="KW-1185">Reference proteome</keyword>
<proteinExistence type="predicted"/>
<dbReference type="EMBL" id="JBANQN010000001">
    <property type="protein sequence ID" value="KAK6803417.1"/>
    <property type="molecule type" value="Genomic_DNA"/>
</dbReference>
<dbReference type="AlphaFoldDB" id="A0AAN8YT22"/>
<dbReference type="InterPro" id="IPR029480">
    <property type="entry name" value="Transpos_assoc"/>
</dbReference>
<comment type="caution">
    <text evidence="2">The sequence shown here is derived from an EMBL/GenBank/DDBJ whole genome shotgun (WGS) entry which is preliminary data.</text>
</comment>
<evidence type="ECO:0000259" key="1">
    <source>
        <dbReference type="Pfam" id="PF13963"/>
    </source>
</evidence>
<dbReference type="Pfam" id="PF13963">
    <property type="entry name" value="Transpos_assoc"/>
    <property type="match status" value="1"/>
</dbReference>
<organism evidence="2 3">
    <name type="scientific">Solanum bulbocastanum</name>
    <name type="common">Wild potato</name>
    <dbReference type="NCBI Taxonomy" id="147425"/>
    <lineage>
        <taxon>Eukaryota</taxon>
        <taxon>Viridiplantae</taxon>
        <taxon>Streptophyta</taxon>
        <taxon>Embryophyta</taxon>
        <taxon>Tracheophyta</taxon>
        <taxon>Spermatophyta</taxon>
        <taxon>Magnoliopsida</taxon>
        <taxon>eudicotyledons</taxon>
        <taxon>Gunneridae</taxon>
        <taxon>Pentapetalae</taxon>
        <taxon>asterids</taxon>
        <taxon>lamiids</taxon>
        <taxon>Solanales</taxon>
        <taxon>Solanaceae</taxon>
        <taxon>Solanoideae</taxon>
        <taxon>Solaneae</taxon>
        <taxon>Solanum</taxon>
    </lineage>
</organism>
<dbReference type="Proteomes" id="UP001371456">
    <property type="component" value="Unassembled WGS sequence"/>
</dbReference>
<name>A0AAN8YT22_SOLBU</name>